<dbReference type="InParanoid" id="S8ELN1"/>
<dbReference type="GO" id="GO:0047661">
    <property type="term" value="F:amino-acid racemase activity"/>
    <property type="evidence" value="ECO:0007669"/>
    <property type="project" value="InterPro"/>
</dbReference>
<evidence type="ECO:0000313" key="2">
    <source>
        <dbReference type="EMBL" id="EPT05088.1"/>
    </source>
</evidence>
<dbReference type="Proteomes" id="UP000015241">
    <property type="component" value="Unassembled WGS sequence"/>
</dbReference>
<accession>S8ELN1</accession>
<keyword evidence="3" id="KW-1185">Reference proteome</keyword>
<organism evidence="2 3">
    <name type="scientific">Fomitopsis schrenkii</name>
    <name type="common">Brown rot fungus</name>
    <dbReference type="NCBI Taxonomy" id="2126942"/>
    <lineage>
        <taxon>Eukaryota</taxon>
        <taxon>Fungi</taxon>
        <taxon>Dikarya</taxon>
        <taxon>Basidiomycota</taxon>
        <taxon>Agaricomycotina</taxon>
        <taxon>Agaricomycetes</taxon>
        <taxon>Polyporales</taxon>
        <taxon>Fomitopsis</taxon>
    </lineage>
</organism>
<dbReference type="InterPro" id="IPR015942">
    <property type="entry name" value="Asp/Glu/hydantoin_racemase"/>
</dbReference>
<evidence type="ECO:0008006" key="4">
    <source>
        <dbReference type="Google" id="ProtNLM"/>
    </source>
</evidence>
<dbReference type="eggNOG" id="ENOG502RZNN">
    <property type="taxonomic scope" value="Eukaryota"/>
</dbReference>
<sequence length="241" mass="25433">MPSILVINPNSTESMTKSLEELVKSFGFADTKYGFFTAPSGPSSINNPEDATESTQQCLPHLGPLLGQYDGFLVACYSEHPLVPALKAQATVIEGRKPVTGIFEASISASLQLVGPKPHFGIITSGKAWEQLLADAVYAYLGSESSSKFGGVESTGLNATDLHSGATAEVERRIVEATRRLVWKGNVSVVCLGCAGLAGYTALVREVCVEQLGDEEGGAVKIVDGVQAGIAWLEGAVRVRF</sequence>
<evidence type="ECO:0000256" key="1">
    <source>
        <dbReference type="ARBA" id="ARBA00038414"/>
    </source>
</evidence>
<dbReference type="PANTHER" id="PTHR28047:SF5">
    <property type="entry name" value="PROTEIN DCG1"/>
    <property type="match status" value="1"/>
</dbReference>
<dbReference type="OrthoDB" id="412018at2759"/>
<dbReference type="HOGENOM" id="CLU_053002_1_1_1"/>
<reference evidence="2 3" key="1">
    <citation type="journal article" date="2012" name="Science">
        <title>The Paleozoic origin of enzymatic lignin decomposition reconstructed from 31 fungal genomes.</title>
        <authorList>
            <person name="Floudas D."/>
            <person name="Binder M."/>
            <person name="Riley R."/>
            <person name="Barry K."/>
            <person name="Blanchette R.A."/>
            <person name="Henrissat B."/>
            <person name="Martinez A.T."/>
            <person name="Otillar R."/>
            <person name="Spatafora J.W."/>
            <person name="Yadav J.S."/>
            <person name="Aerts A."/>
            <person name="Benoit I."/>
            <person name="Boyd A."/>
            <person name="Carlson A."/>
            <person name="Copeland A."/>
            <person name="Coutinho P.M."/>
            <person name="de Vries R.P."/>
            <person name="Ferreira P."/>
            <person name="Findley K."/>
            <person name="Foster B."/>
            <person name="Gaskell J."/>
            <person name="Glotzer D."/>
            <person name="Gorecki P."/>
            <person name="Heitman J."/>
            <person name="Hesse C."/>
            <person name="Hori C."/>
            <person name="Igarashi K."/>
            <person name="Jurgens J.A."/>
            <person name="Kallen N."/>
            <person name="Kersten P."/>
            <person name="Kohler A."/>
            <person name="Kuees U."/>
            <person name="Kumar T.K.A."/>
            <person name="Kuo A."/>
            <person name="LaButti K."/>
            <person name="Larrondo L.F."/>
            <person name="Lindquist E."/>
            <person name="Ling A."/>
            <person name="Lombard V."/>
            <person name="Lucas S."/>
            <person name="Lundell T."/>
            <person name="Martin R."/>
            <person name="McLaughlin D.J."/>
            <person name="Morgenstern I."/>
            <person name="Morin E."/>
            <person name="Murat C."/>
            <person name="Nagy L.G."/>
            <person name="Nolan M."/>
            <person name="Ohm R.A."/>
            <person name="Patyshakuliyeva A."/>
            <person name="Rokas A."/>
            <person name="Ruiz-Duenas F.J."/>
            <person name="Sabat G."/>
            <person name="Salamov A."/>
            <person name="Samejima M."/>
            <person name="Schmutz J."/>
            <person name="Slot J.C."/>
            <person name="St John F."/>
            <person name="Stenlid J."/>
            <person name="Sun H."/>
            <person name="Sun S."/>
            <person name="Syed K."/>
            <person name="Tsang A."/>
            <person name="Wiebenga A."/>
            <person name="Young D."/>
            <person name="Pisabarro A."/>
            <person name="Eastwood D.C."/>
            <person name="Martin F."/>
            <person name="Cullen D."/>
            <person name="Grigoriev I.V."/>
            <person name="Hibbett D.S."/>
        </authorList>
    </citation>
    <scope>NUCLEOTIDE SEQUENCE</scope>
    <source>
        <strain evidence="3">FP-58527</strain>
    </source>
</reference>
<dbReference type="EMBL" id="KE504124">
    <property type="protein sequence ID" value="EPT05088.1"/>
    <property type="molecule type" value="Genomic_DNA"/>
</dbReference>
<comment type="similarity">
    <text evidence="1">Belongs to the HyuE racemase family.</text>
</comment>
<dbReference type="FunCoup" id="S8ELN1">
    <property type="interactions" value="6"/>
</dbReference>
<dbReference type="STRING" id="743788.S8ELN1"/>
<evidence type="ECO:0000313" key="3">
    <source>
        <dbReference type="Proteomes" id="UP000015241"/>
    </source>
</evidence>
<dbReference type="PANTHER" id="PTHR28047">
    <property type="entry name" value="PROTEIN DCG1"/>
    <property type="match status" value="1"/>
</dbReference>
<dbReference type="InterPro" id="IPR052186">
    <property type="entry name" value="Hydantoin_racemase-like"/>
</dbReference>
<name>S8ELN1_FOMSC</name>
<dbReference type="Gene3D" id="3.40.50.12500">
    <property type="match status" value="1"/>
</dbReference>
<protein>
    <recommendedName>
        <fullName evidence="4">Hydantoin racemase</fullName>
    </recommendedName>
</protein>
<dbReference type="Pfam" id="PF01177">
    <property type="entry name" value="Asp_Glu_race"/>
    <property type="match status" value="1"/>
</dbReference>
<dbReference type="AlphaFoldDB" id="S8ELN1"/>
<proteinExistence type="inferred from homology"/>
<gene>
    <name evidence="2" type="ORF">FOMPIDRAFT_1111618</name>
</gene>
<dbReference type="InterPro" id="IPR053714">
    <property type="entry name" value="Iso_Racemase_Enz_sf"/>
</dbReference>